<feature type="region of interest" description="Disordered" evidence="1">
    <location>
        <begin position="48"/>
        <end position="98"/>
    </location>
</feature>
<sequence>MSQRKYYIARLSQLSQARAVLPTITHVLKSLPFHHGGAAYTQRGTFDNTIAPQQGTGADGASHGESSEEEDEEDGGSSSSSSTVRPQSRLSHPGEDDSDWEEMALLDDLHYDSGWDIPVVMPKVCENSVKFQRGCSSFILQFPVAYYELDASDIDPSEGVEMFTGACSGSGDGRTCKAYITRVLLPHFGKKEYEDPHYTRKRKDIQIQAILDSIVIFLSILFSRPGPGRPSPSIDFRGNIDIENLEELPLITRQPSVRLRKRAATL</sequence>
<evidence type="ECO:0000313" key="3">
    <source>
        <dbReference type="Proteomes" id="UP000521872"/>
    </source>
</evidence>
<dbReference type="EMBL" id="JAACJL010000015">
    <property type="protein sequence ID" value="KAF4620292.1"/>
    <property type="molecule type" value="Genomic_DNA"/>
</dbReference>
<reference evidence="2 3" key="1">
    <citation type="submission" date="2019-12" db="EMBL/GenBank/DDBJ databases">
        <authorList>
            <person name="Floudas D."/>
            <person name="Bentzer J."/>
            <person name="Ahren D."/>
            <person name="Johansson T."/>
            <person name="Persson P."/>
            <person name="Tunlid A."/>
        </authorList>
    </citation>
    <scope>NUCLEOTIDE SEQUENCE [LARGE SCALE GENOMIC DNA]</scope>
    <source>
        <strain evidence="2 3">CBS 102.39</strain>
    </source>
</reference>
<dbReference type="Proteomes" id="UP000521872">
    <property type="component" value="Unassembled WGS sequence"/>
</dbReference>
<dbReference type="AlphaFoldDB" id="A0A8H4VSC1"/>
<organism evidence="2 3">
    <name type="scientific">Agrocybe pediades</name>
    <dbReference type="NCBI Taxonomy" id="84607"/>
    <lineage>
        <taxon>Eukaryota</taxon>
        <taxon>Fungi</taxon>
        <taxon>Dikarya</taxon>
        <taxon>Basidiomycota</taxon>
        <taxon>Agaricomycotina</taxon>
        <taxon>Agaricomycetes</taxon>
        <taxon>Agaricomycetidae</taxon>
        <taxon>Agaricales</taxon>
        <taxon>Agaricineae</taxon>
        <taxon>Strophariaceae</taxon>
        <taxon>Agrocybe</taxon>
    </lineage>
</organism>
<accession>A0A8H4VSC1</accession>
<evidence type="ECO:0000256" key="1">
    <source>
        <dbReference type="SAM" id="MobiDB-lite"/>
    </source>
</evidence>
<name>A0A8H4VSC1_9AGAR</name>
<comment type="caution">
    <text evidence="2">The sequence shown here is derived from an EMBL/GenBank/DDBJ whole genome shotgun (WGS) entry which is preliminary data.</text>
</comment>
<proteinExistence type="predicted"/>
<evidence type="ECO:0000313" key="2">
    <source>
        <dbReference type="EMBL" id="KAF4620292.1"/>
    </source>
</evidence>
<keyword evidence="3" id="KW-1185">Reference proteome</keyword>
<protein>
    <submittedName>
        <fullName evidence="2">Uncharacterized protein</fullName>
    </submittedName>
</protein>
<gene>
    <name evidence="2" type="ORF">D9613_000920</name>
</gene>